<dbReference type="GO" id="GO:0015658">
    <property type="term" value="F:branched-chain amino acid transmembrane transporter activity"/>
    <property type="evidence" value="ECO:0007669"/>
    <property type="project" value="TreeGrafter"/>
</dbReference>
<dbReference type="KEGG" id="arue:QQX03_09390"/>
<dbReference type="InterPro" id="IPR003439">
    <property type="entry name" value="ABC_transporter-like_ATP-bd"/>
</dbReference>
<evidence type="ECO:0000313" key="5">
    <source>
        <dbReference type="EMBL" id="WIW95165.1"/>
    </source>
</evidence>
<dbReference type="GO" id="GO:0016887">
    <property type="term" value="F:ATP hydrolysis activity"/>
    <property type="evidence" value="ECO:0007669"/>
    <property type="project" value="InterPro"/>
</dbReference>
<evidence type="ECO:0000259" key="4">
    <source>
        <dbReference type="Pfam" id="PF00005"/>
    </source>
</evidence>
<dbReference type="PANTHER" id="PTHR43820:SF3">
    <property type="entry name" value="BRANCHED-CHAIN AMINO ACID TRANSPORT SYSTEM,ATP-BINDING PROTEIN"/>
    <property type="match status" value="1"/>
</dbReference>
<evidence type="ECO:0000256" key="3">
    <source>
        <dbReference type="ARBA" id="ARBA00022970"/>
    </source>
</evidence>
<dbReference type="EMBL" id="CP127221">
    <property type="protein sequence ID" value="WIW95165.1"/>
    <property type="molecule type" value="Genomic_DNA"/>
</dbReference>
<keyword evidence="5" id="KW-0067">ATP-binding</keyword>
<evidence type="ECO:0000256" key="2">
    <source>
        <dbReference type="ARBA" id="ARBA00022448"/>
    </source>
</evidence>
<keyword evidence="2" id="KW-0813">Transport</keyword>
<comment type="similarity">
    <text evidence="1">Belongs to the ABC transporter superfamily.</text>
</comment>
<name>A0A9Y2B8U3_9SPHN</name>
<evidence type="ECO:0000256" key="1">
    <source>
        <dbReference type="ARBA" id="ARBA00005417"/>
    </source>
</evidence>
<organism evidence="5 6">
    <name type="scientific">Altererythrobacter rubellus</name>
    <dbReference type="NCBI Taxonomy" id="2173831"/>
    <lineage>
        <taxon>Bacteria</taxon>
        <taxon>Pseudomonadati</taxon>
        <taxon>Pseudomonadota</taxon>
        <taxon>Alphaproteobacteria</taxon>
        <taxon>Sphingomonadales</taxon>
        <taxon>Erythrobacteraceae</taxon>
        <taxon>Altererythrobacter</taxon>
    </lineage>
</organism>
<gene>
    <name evidence="5" type="ORF">QQX03_09390</name>
</gene>
<reference evidence="5 6" key="1">
    <citation type="submission" date="2023-06" db="EMBL/GenBank/DDBJ databases">
        <title>Altererythrobacter rubellus NBRC 112769 genome.</title>
        <authorList>
            <person name="Zhang K."/>
        </authorList>
    </citation>
    <scope>NUCLEOTIDE SEQUENCE [LARGE SCALE GENOMIC DNA]</scope>
    <source>
        <strain evidence="5 6">NBRC 112769</strain>
    </source>
</reference>
<dbReference type="Proteomes" id="UP001231445">
    <property type="component" value="Chromosome"/>
</dbReference>
<dbReference type="AlphaFoldDB" id="A0A9Y2B8U3"/>
<keyword evidence="5" id="KW-0547">Nucleotide-binding</keyword>
<protein>
    <submittedName>
        <fullName evidence="5">ATP-binding cassette domain-containing protein</fullName>
    </submittedName>
</protein>
<dbReference type="Pfam" id="PF00005">
    <property type="entry name" value="ABC_tran"/>
    <property type="match status" value="1"/>
</dbReference>
<dbReference type="RefSeq" id="WP_285975481.1">
    <property type="nucleotide sequence ID" value="NZ_CP127221.1"/>
</dbReference>
<evidence type="ECO:0000313" key="6">
    <source>
        <dbReference type="Proteomes" id="UP001231445"/>
    </source>
</evidence>
<accession>A0A9Y2B8U3</accession>
<dbReference type="GO" id="GO:0005524">
    <property type="term" value="F:ATP binding"/>
    <property type="evidence" value="ECO:0007669"/>
    <property type="project" value="UniProtKB-KW"/>
</dbReference>
<dbReference type="InterPro" id="IPR027417">
    <property type="entry name" value="P-loop_NTPase"/>
</dbReference>
<keyword evidence="3" id="KW-0029">Amino-acid transport</keyword>
<dbReference type="Gene3D" id="3.40.50.300">
    <property type="entry name" value="P-loop containing nucleotide triphosphate hydrolases"/>
    <property type="match status" value="1"/>
</dbReference>
<feature type="domain" description="ABC transporter" evidence="4">
    <location>
        <begin position="4"/>
        <end position="88"/>
    </location>
</feature>
<keyword evidence="6" id="KW-1185">Reference proteome</keyword>
<proteinExistence type="inferred from homology"/>
<sequence length="164" mass="18463">MLGLAYLPEQPSIFRGLTVEQNILSMLEIVEPVREQRDAKLEEILESLDLARLRKASANSLSGGERRRCEVAKALALDPAFMLLDEPFSGIDPLTIASIKQLIREMRTRGIDVLLTDQNVPEMLSLIERAYVMDEGRVIFSGTPDEMMRAPLVIEHYLGRKPAK</sequence>
<dbReference type="PANTHER" id="PTHR43820">
    <property type="entry name" value="HIGH-AFFINITY BRANCHED-CHAIN AMINO ACID TRANSPORT ATP-BINDING PROTEIN LIVF"/>
    <property type="match status" value="1"/>
</dbReference>
<dbReference type="SUPFAM" id="SSF52540">
    <property type="entry name" value="P-loop containing nucleoside triphosphate hydrolases"/>
    <property type="match status" value="1"/>
</dbReference>
<dbReference type="GO" id="GO:0015807">
    <property type="term" value="P:L-amino acid transport"/>
    <property type="evidence" value="ECO:0007669"/>
    <property type="project" value="TreeGrafter"/>
</dbReference>
<dbReference type="InterPro" id="IPR052156">
    <property type="entry name" value="BCAA_Transport_ATP-bd_LivF"/>
</dbReference>